<evidence type="ECO:0000256" key="6">
    <source>
        <dbReference type="SAM" id="SignalP"/>
    </source>
</evidence>
<dbReference type="Gene3D" id="3.20.20.80">
    <property type="entry name" value="Glycosidases"/>
    <property type="match status" value="1"/>
</dbReference>
<evidence type="ECO:0000256" key="5">
    <source>
        <dbReference type="SAM" id="MobiDB-lite"/>
    </source>
</evidence>
<comment type="caution">
    <text evidence="4">Lacks conserved residue(s) required for the propagation of feature annotation.</text>
</comment>
<proteinExistence type="inferred from homology"/>
<protein>
    <recommendedName>
        <fullName evidence="7">GH26 domain-containing protein</fullName>
    </recommendedName>
</protein>
<dbReference type="eggNOG" id="COG4124">
    <property type="taxonomic scope" value="Bacteria"/>
</dbReference>
<dbReference type="PANTHER" id="PTHR40079">
    <property type="entry name" value="MANNAN ENDO-1,4-BETA-MANNOSIDASE E-RELATED"/>
    <property type="match status" value="1"/>
</dbReference>
<feature type="signal peptide" evidence="6">
    <location>
        <begin position="1"/>
        <end position="31"/>
    </location>
</feature>
<evidence type="ECO:0000313" key="8">
    <source>
        <dbReference type="EMBL" id="SFN91489.1"/>
    </source>
</evidence>
<evidence type="ECO:0000256" key="3">
    <source>
        <dbReference type="ARBA" id="ARBA00023295"/>
    </source>
</evidence>
<evidence type="ECO:0000256" key="1">
    <source>
        <dbReference type="ARBA" id="ARBA00007754"/>
    </source>
</evidence>
<keyword evidence="6" id="KW-0732">Signal</keyword>
<dbReference type="GO" id="GO:0006080">
    <property type="term" value="P:substituted mannan metabolic process"/>
    <property type="evidence" value="ECO:0007669"/>
    <property type="project" value="InterPro"/>
</dbReference>
<feature type="compositionally biased region" description="Low complexity" evidence="5">
    <location>
        <begin position="74"/>
        <end position="104"/>
    </location>
</feature>
<dbReference type="InParanoid" id="A0A1I5CX26"/>
<dbReference type="AlphaFoldDB" id="A0A1I5CX26"/>
<dbReference type="PROSITE" id="PS51764">
    <property type="entry name" value="GH26"/>
    <property type="match status" value="1"/>
</dbReference>
<dbReference type="InterPro" id="IPR022790">
    <property type="entry name" value="GH26_dom"/>
</dbReference>
<evidence type="ECO:0000259" key="7">
    <source>
        <dbReference type="PROSITE" id="PS51764"/>
    </source>
</evidence>
<organism evidence="8 9">
    <name type="scientific">Actinomadura madurae</name>
    <dbReference type="NCBI Taxonomy" id="1993"/>
    <lineage>
        <taxon>Bacteria</taxon>
        <taxon>Bacillati</taxon>
        <taxon>Actinomycetota</taxon>
        <taxon>Actinomycetes</taxon>
        <taxon>Streptosporangiales</taxon>
        <taxon>Thermomonosporaceae</taxon>
        <taxon>Actinomadura</taxon>
    </lineage>
</organism>
<feature type="domain" description="GH26" evidence="7">
    <location>
        <begin position="68"/>
        <end position="360"/>
    </location>
</feature>
<keyword evidence="3" id="KW-0326">Glycosidase</keyword>
<keyword evidence="2" id="KW-0378">Hydrolase</keyword>
<dbReference type="GO" id="GO:0016985">
    <property type="term" value="F:mannan endo-1,4-beta-mannosidase activity"/>
    <property type="evidence" value="ECO:0007669"/>
    <property type="project" value="InterPro"/>
</dbReference>
<dbReference type="InterPro" id="IPR017853">
    <property type="entry name" value="GH"/>
</dbReference>
<dbReference type="PANTHER" id="PTHR40079:SF4">
    <property type="entry name" value="GH26 DOMAIN-CONTAINING PROTEIN-RELATED"/>
    <property type="match status" value="1"/>
</dbReference>
<name>A0A1I5CX26_9ACTN</name>
<dbReference type="RefSeq" id="WP_256255309.1">
    <property type="nucleotide sequence ID" value="NZ_FOVH01000003.1"/>
</dbReference>
<feature type="region of interest" description="Disordered" evidence="5">
    <location>
        <begin position="62"/>
        <end position="116"/>
    </location>
</feature>
<comment type="similarity">
    <text evidence="1 4">Belongs to the glycosyl hydrolase 26 family.</text>
</comment>
<sequence>MKARSRTTRARMPIVATALLATAGMIATVAASCGDGAGAAPKITTTARAGVAPVPPKQGAYFGAWVPPEGTGLPSGSPSPSASPSDSPSDSPSGSASASPSGSPTGKDAGKPGMAPVAGFERQLGRQLDIVQSYRGWKSDFPGALEKSVAGGNRYLLLTWAGADTREIVQGEHDELIERRARAVKALGKPVFLRWSRDMDKSSNAKRVHSADDFIAAWKHVREIFKREKVDNVAWVWCPTARGFSGANAGSYYPGDDQVDWICADAQPGGDYDYRDLSEAVKLFMEWARGRRKPIMIAEFGVPKSYGPRRAEWLREAAKTLQDPQVKAVVYFNSDEQAESARDKRRAYSVVGDKHAASALRELATTPYFNPRNLPVTSGG</sequence>
<keyword evidence="9" id="KW-1185">Reference proteome</keyword>
<dbReference type="STRING" id="1993.SAMN04489713_103413"/>
<evidence type="ECO:0000256" key="2">
    <source>
        <dbReference type="ARBA" id="ARBA00022801"/>
    </source>
</evidence>
<evidence type="ECO:0000313" key="9">
    <source>
        <dbReference type="Proteomes" id="UP000183413"/>
    </source>
</evidence>
<evidence type="ECO:0000256" key="4">
    <source>
        <dbReference type="PROSITE-ProRule" id="PRU01100"/>
    </source>
</evidence>
<reference evidence="8 9" key="1">
    <citation type="submission" date="2016-10" db="EMBL/GenBank/DDBJ databases">
        <authorList>
            <person name="de Groot N.N."/>
        </authorList>
    </citation>
    <scope>NUCLEOTIDE SEQUENCE [LARGE SCALE GENOMIC DNA]</scope>
    <source>
        <strain evidence="8 9">DSM 43067</strain>
    </source>
</reference>
<accession>A0A1I5CX26</accession>
<dbReference type="SUPFAM" id="SSF51445">
    <property type="entry name" value="(Trans)glycosidases"/>
    <property type="match status" value="1"/>
</dbReference>
<feature type="chain" id="PRO_5038879228" description="GH26 domain-containing protein" evidence="6">
    <location>
        <begin position="32"/>
        <end position="380"/>
    </location>
</feature>
<dbReference type="Proteomes" id="UP000183413">
    <property type="component" value="Unassembled WGS sequence"/>
</dbReference>
<dbReference type="EMBL" id="FOVH01000003">
    <property type="protein sequence ID" value="SFN91489.1"/>
    <property type="molecule type" value="Genomic_DNA"/>
</dbReference>
<dbReference type="InterPro" id="IPR000805">
    <property type="entry name" value="Glyco_hydro_26"/>
</dbReference>
<dbReference type="PROSITE" id="PS51257">
    <property type="entry name" value="PROKAR_LIPOPROTEIN"/>
    <property type="match status" value="1"/>
</dbReference>
<gene>
    <name evidence="8" type="ORF">SAMN04489713_103413</name>
</gene>